<dbReference type="EMBL" id="GDHC01001790">
    <property type="protein sequence ID" value="JAQ16839.1"/>
    <property type="molecule type" value="Transcribed_RNA"/>
</dbReference>
<organism evidence="1">
    <name type="scientific">Lygus hesperus</name>
    <name type="common">Western plant bug</name>
    <dbReference type="NCBI Taxonomy" id="30085"/>
    <lineage>
        <taxon>Eukaryota</taxon>
        <taxon>Metazoa</taxon>
        <taxon>Ecdysozoa</taxon>
        <taxon>Arthropoda</taxon>
        <taxon>Hexapoda</taxon>
        <taxon>Insecta</taxon>
        <taxon>Pterygota</taxon>
        <taxon>Neoptera</taxon>
        <taxon>Paraneoptera</taxon>
        <taxon>Hemiptera</taxon>
        <taxon>Heteroptera</taxon>
        <taxon>Panheteroptera</taxon>
        <taxon>Cimicomorpha</taxon>
        <taxon>Miridae</taxon>
        <taxon>Mirini</taxon>
        <taxon>Lygus</taxon>
    </lineage>
</organism>
<sequence length="99" mass="11076">MYSSGAEEQEQEHHVRDVAPALNHLHRLDELPDKTSSSYIIQLSEREPAAHAVRLARAAIKDQGMLFYDALGPAQVYIIAVSTTKPSHKVMRLMHSSIL</sequence>
<dbReference type="GO" id="GO:0016874">
    <property type="term" value="F:ligase activity"/>
    <property type="evidence" value="ECO:0007669"/>
    <property type="project" value="UniProtKB-KW"/>
</dbReference>
<evidence type="ECO:0000313" key="1">
    <source>
        <dbReference type="EMBL" id="JAG04517.1"/>
    </source>
</evidence>
<gene>
    <name evidence="1" type="primary">thrS_2</name>
    <name evidence="1" type="ORF">CM83_35794</name>
    <name evidence="2" type="ORF">g.4863</name>
</gene>
<protein>
    <submittedName>
        <fullName evidence="1">Threonine--tRNA ligase</fullName>
    </submittedName>
</protein>
<reference evidence="1" key="1">
    <citation type="journal article" date="2014" name="PLoS ONE">
        <title>Transcriptome-Based Identification of ABC Transporters in the Western Tarnished Plant Bug Lygus hesperus.</title>
        <authorList>
            <person name="Hull J.J."/>
            <person name="Chaney K."/>
            <person name="Geib S.M."/>
            <person name="Fabrick J.A."/>
            <person name="Brent C.S."/>
            <person name="Walsh D."/>
            <person name="Lavine L.C."/>
        </authorList>
    </citation>
    <scope>NUCLEOTIDE SEQUENCE</scope>
</reference>
<evidence type="ECO:0000313" key="2">
    <source>
        <dbReference type="EMBL" id="JAQ16839.1"/>
    </source>
</evidence>
<dbReference type="EMBL" id="GBHO01039087">
    <property type="protein sequence ID" value="JAG04517.1"/>
    <property type="molecule type" value="Transcribed_RNA"/>
</dbReference>
<keyword evidence="1" id="KW-0436">Ligase</keyword>
<reference evidence="1" key="2">
    <citation type="submission" date="2014-07" db="EMBL/GenBank/DDBJ databases">
        <authorList>
            <person name="Hull J."/>
        </authorList>
    </citation>
    <scope>NUCLEOTIDE SEQUENCE</scope>
</reference>
<dbReference type="AlphaFoldDB" id="A0A0A9W7V3"/>
<proteinExistence type="predicted"/>
<name>A0A0A9W7V3_LYGHE</name>
<reference evidence="2" key="3">
    <citation type="journal article" date="2016" name="Gigascience">
        <title>De novo construction of an expanded transcriptome assembly for the western tarnished plant bug, Lygus hesperus.</title>
        <authorList>
            <person name="Tassone E.E."/>
            <person name="Geib S.M."/>
            <person name="Hall B."/>
            <person name="Fabrick J.A."/>
            <person name="Brent C.S."/>
            <person name="Hull J.J."/>
        </authorList>
    </citation>
    <scope>NUCLEOTIDE SEQUENCE</scope>
</reference>
<accession>A0A0A9W7V3</accession>